<dbReference type="RefSeq" id="WP_359205223.1">
    <property type="nucleotide sequence ID" value="NZ_JBEZAM010000005.1"/>
</dbReference>
<evidence type="ECO:0000313" key="3">
    <source>
        <dbReference type="Proteomes" id="UP001551210"/>
    </source>
</evidence>
<organism evidence="2 3">
    <name type="scientific">Streptomyces exfoliatus</name>
    <name type="common">Streptomyces hydrogenans</name>
    <dbReference type="NCBI Taxonomy" id="1905"/>
    <lineage>
        <taxon>Bacteria</taxon>
        <taxon>Bacillati</taxon>
        <taxon>Actinomycetota</taxon>
        <taxon>Actinomycetes</taxon>
        <taxon>Kitasatosporales</taxon>
        <taxon>Streptomycetaceae</taxon>
        <taxon>Streptomyces</taxon>
    </lineage>
</organism>
<dbReference type="InterPro" id="IPR010982">
    <property type="entry name" value="Lambda_DNA-bd_dom_sf"/>
</dbReference>
<accession>A0ABV3CT83</accession>
<comment type="caution">
    <text evidence="2">The sequence shown here is derived from an EMBL/GenBank/DDBJ whole genome shotgun (WGS) entry which is preliminary data.</text>
</comment>
<name>A0ABV3CT83_STREX</name>
<dbReference type="SUPFAM" id="SSF47413">
    <property type="entry name" value="lambda repressor-like DNA-binding domains"/>
    <property type="match status" value="1"/>
</dbReference>
<gene>
    <name evidence="2" type="ORF">AB0A76_05970</name>
</gene>
<evidence type="ECO:0000313" key="2">
    <source>
        <dbReference type="EMBL" id="MEU7292743.1"/>
    </source>
</evidence>
<dbReference type="InterPro" id="IPR043917">
    <property type="entry name" value="DUF5753"/>
</dbReference>
<dbReference type="CDD" id="cd00093">
    <property type="entry name" value="HTH_XRE"/>
    <property type="match status" value="1"/>
</dbReference>
<reference evidence="2 3" key="1">
    <citation type="submission" date="2024-06" db="EMBL/GenBank/DDBJ databases">
        <title>The Natural Products Discovery Center: Release of the First 8490 Sequenced Strains for Exploring Actinobacteria Biosynthetic Diversity.</title>
        <authorList>
            <person name="Kalkreuter E."/>
            <person name="Kautsar S.A."/>
            <person name="Yang D."/>
            <person name="Bader C.D."/>
            <person name="Teijaro C.N."/>
            <person name="Fluegel L."/>
            <person name="Davis C.M."/>
            <person name="Simpson J.R."/>
            <person name="Lauterbach L."/>
            <person name="Steele A.D."/>
            <person name="Gui C."/>
            <person name="Meng S."/>
            <person name="Li G."/>
            <person name="Viehrig K."/>
            <person name="Ye F."/>
            <person name="Su P."/>
            <person name="Kiefer A.F."/>
            <person name="Nichols A."/>
            <person name="Cepeda A.J."/>
            <person name="Yan W."/>
            <person name="Fan B."/>
            <person name="Jiang Y."/>
            <person name="Adhikari A."/>
            <person name="Zheng C.-J."/>
            <person name="Schuster L."/>
            <person name="Cowan T.M."/>
            <person name="Smanski M.J."/>
            <person name="Chevrette M.G."/>
            <person name="De Carvalho L.P.S."/>
            <person name="Shen B."/>
        </authorList>
    </citation>
    <scope>NUCLEOTIDE SEQUENCE [LARGE SCALE GENOMIC DNA]</scope>
    <source>
        <strain evidence="2 3">NPDC045705</strain>
    </source>
</reference>
<dbReference type="InterPro" id="IPR001387">
    <property type="entry name" value="Cro/C1-type_HTH"/>
</dbReference>
<proteinExistence type="predicted"/>
<evidence type="ECO:0000259" key="1">
    <source>
        <dbReference type="PROSITE" id="PS50943"/>
    </source>
</evidence>
<keyword evidence="3" id="KW-1185">Reference proteome</keyword>
<dbReference type="EMBL" id="JBEZAM010000005">
    <property type="protein sequence ID" value="MEU7292743.1"/>
    <property type="molecule type" value="Genomic_DNA"/>
</dbReference>
<protein>
    <submittedName>
        <fullName evidence="2">Helix-turn-helix transcriptional regulator</fullName>
    </submittedName>
</protein>
<dbReference type="Pfam" id="PF13560">
    <property type="entry name" value="HTH_31"/>
    <property type="match status" value="1"/>
</dbReference>
<feature type="domain" description="HTH cro/C1-type" evidence="1">
    <location>
        <begin position="21"/>
        <end position="74"/>
    </location>
</feature>
<dbReference type="Pfam" id="PF19054">
    <property type="entry name" value="DUF5753"/>
    <property type="match status" value="1"/>
</dbReference>
<dbReference type="PROSITE" id="PS50943">
    <property type="entry name" value="HTH_CROC1"/>
    <property type="match status" value="1"/>
</dbReference>
<sequence length="275" mass="30375">MQRGTNSRKKVPSWEVVGALVALYRKQAGLTQPQLATQACVALETLGSIEQGRRALRLGLAGELDALLNTGGALAVAVGKAPKKERFPAFVQEFIELEAQALSLSSYENGVVPGLLQTPEYARAVFDCLYPPITPQEAEDRMIDQLDRQRIFEQTPWPPMMSFLLNESILEQPIGGREVLRGQILHLREMAELPFLALQIIPKTRTKHAGLNGPMVLLETPDHEHVAYIEGQRVSFLIDDPDEVGILQAKYGMLRSQALTPEDTMGLLERLAGVT</sequence>
<dbReference type="Proteomes" id="UP001551210">
    <property type="component" value="Unassembled WGS sequence"/>
</dbReference>
<dbReference type="SMART" id="SM00530">
    <property type="entry name" value="HTH_XRE"/>
    <property type="match status" value="1"/>
</dbReference>
<dbReference type="Gene3D" id="1.10.260.40">
    <property type="entry name" value="lambda repressor-like DNA-binding domains"/>
    <property type="match status" value="1"/>
</dbReference>